<dbReference type="AlphaFoldDB" id="A0A370TUL1"/>
<name>A0A370TUL1_9HELO</name>
<comment type="catalytic activity">
    <reaction evidence="7 8">
        <text>2'-deoxyribonucleotide-(2'-deoxyribose 5'-phosphate)-2'-deoxyribonucleotide-DNA = a 3'-end 2'-deoxyribonucleotide-(2,3-dehydro-2,3-deoxyribose 5'-phosphate)-DNA + a 5'-end 5'-phospho-2'-deoxyribonucleoside-DNA + H(+)</text>
        <dbReference type="Rhea" id="RHEA:66592"/>
        <dbReference type="Rhea" id="RHEA-COMP:13180"/>
        <dbReference type="Rhea" id="RHEA-COMP:16897"/>
        <dbReference type="Rhea" id="RHEA-COMP:17067"/>
        <dbReference type="ChEBI" id="CHEBI:15378"/>
        <dbReference type="ChEBI" id="CHEBI:136412"/>
        <dbReference type="ChEBI" id="CHEBI:157695"/>
        <dbReference type="ChEBI" id="CHEBI:167181"/>
        <dbReference type="EC" id="4.2.99.18"/>
    </reaction>
</comment>
<feature type="compositionally biased region" description="Polar residues" evidence="9">
    <location>
        <begin position="1"/>
        <end position="40"/>
    </location>
</feature>
<keyword evidence="6 8" id="KW-0326">Glycosidase</keyword>
<dbReference type="STRING" id="2656787.A0A370TUL1"/>
<protein>
    <recommendedName>
        <fullName evidence="8">Endonuclease III homolog</fullName>
        <ecNumber evidence="8">3.2.2.-</ecNumber>
        <ecNumber evidence="8">4.2.99.18</ecNumber>
    </recommendedName>
    <alternativeName>
        <fullName evidence="8">Bifunctional DNA N-glycosylase/DNA-(apurinic or apyrimidinic site) lyase</fullName>
        <shortName evidence="8">DNA glycosylase/AP lyase</shortName>
    </alternativeName>
</protein>
<keyword evidence="8" id="KW-0539">Nucleus</keyword>
<dbReference type="GO" id="GO:0006289">
    <property type="term" value="P:nucleotide-excision repair"/>
    <property type="evidence" value="ECO:0007669"/>
    <property type="project" value="TreeGrafter"/>
</dbReference>
<evidence type="ECO:0000313" key="12">
    <source>
        <dbReference type="Proteomes" id="UP000254866"/>
    </source>
</evidence>
<evidence type="ECO:0000259" key="10">
    <source>
        <dbReference type="SMART" id="SM00478"/>
    </source>
</evidence>
<dbReference type="SUPFAM" id="SSF48150">
    <property type="entry name" value="DNA-glycosylase"/>
    <property type="match status" value="1"/>
</dbReference>
<accession>A0A370TUL1</accession>
<dbReference type="Proteomes" id="UP000254866">
    <property type="component" value="Unassembled WGS sequence"/>
</dbReference>
<feature type="compositionally biased region" description="Polar residues" evidence="9">
    <location>
        <begin position="77"/>
        <end position="94"/>
    </location>
</feature>
<dbReference type="InterPro" id="IPR011257">
    <property type="entry name" value="DNA_glycosylase"/>
</dbReference>
<dbReference type="HAMAP" id="MF_03183">
    <property type="entry name" value="Endonuclease_III_Nth"/>
    <property type="match status" value="1"/>
</dbReference>
<evidence type="ECO:0000256" key="7">
    <source>
        <dbReference type="ARBA" id="ARBA00044632"/>
    </source>
</evidence>
<dbReference type="EC" id="4.2.99.18" evidence="8"/>
<dbReference type="GO" id="GO:0005634">
    <property type="term" value="C:nucleus"/>
    <property type="evidence" value="ECO:0007669"/>
    <property type="project" value="UniProtKB-SubCell"/>
</dbReference>
<sequence length="447" mass="49796">MRTSRISQETSRIINATSASPQTRRSTRSSVAKYSHSPATRNDPPSAGAQDVSDIEDAIPSRKRKRETPRTPLKQFPCNTTTAVKTETEQSSLAPSKDRKIRKPARHVKNEETGEVEIHPPNDWAEVYAVVKEMRLTGVARNAAVDTMGCERLAEKGIDPKIKRYQTLTALMLSSQTKDTTNALAMARLQKELPAHKEGAPVGLNLENILSVDPKLLNELIWAVGFHNNKTKYIKAAAEILRDHWNGDIPDTIEGLMSLPGVGPKMAYLCMSGAWGRTEGIGVDVHVHRITNLWGWNKTKGPEDTRLALQEWLPKELWHEINWLLVGFGQAVCLAVGRKCGDCELGLKGLCKSADRSKVAVGRKMREEKIKKDEEGNVIEKKETVKVEEVTIDFPINAAPDFEVPVEGTSEPPVCKELVKEEETADMEDIPNIPDHQVKKPTRRSRT</sequence>
<keyword evidence="11" id="KW-0255">Endonuclease</keyword>
<keyword evidence="5 8" id="KW-0456">Lyase</keyword>
<dbReference type="GO" id="GO:0006285">
    <property type="term" value="P:base-excision repair, AP site formation"/>
    <property type="evidence" value="ECO:0007669"/>
    <property type="project" value="UniProtKB-UniRule"/>
</dbReference>
<evidence type="ECO:0000256" key="5">
    <source>
        <dbReference type="ARBA" id="ARBA00023239"/>
    </source>
</evidence>
<dbReference type="EC" id="3.2.2.-" evidence="8"/>
<evidence type="ECO:0000256" key="6">
    <source>
        <dbReference type="ARBA" id="ARBA00023295"/>
    </source>
</evidence>
<dbReference type="InterPro" id="IPR000445">
    <property type="entry name" value="HhH_motif"/>
</dbReference>
<dbReference type="OrthoDB" id="2099276at2759"/>
<keyword evidence="12" id="KW-1185">Reference proteome</keyword>
<dbReference type="Gene3D" id="1.10.340.30">
    <property type="entry name" value="Hypothetical protein, domain 2"/>
    <property type="match status" value="1"/>
</dbReference>
<proteinExistence type="inferred from homology"/>
<dbReference type="Pfam" id="PF00633">
    <property type="entry name" value="HHH"/>
    <property type="match status" value="1"/>
</dbReference>
<feature type="region of interest" description="Disordered" evidence="9">
    <location>
        <begin position="1"/>
        <end position="113"/>
    </location>
</feature>
<comment type="caution">
    <text evidence="11">The sequence shown here is derived from an EMBL/GenBank/DDBJ whole genome shotgun (WGS) entry which is preliminary data.</text>
</comment>
<comment type="similarity">
    <text evidence="1 8">Belongs to the Nth/MutY family.</text>
</comment>
<comment type="subcellular location">
    <subcellularLocation>
        <location evidence="8">Nucleus</location>
    </subcellularLocation>
    <subcellularLocation>
        <location evidence="8">Mitochondrion</location>
    </subcellularLocation>
</comment>
<dbReference type="Gene3D" id="1.10.1670.10">
    <property type="entry name" value="Helix-hairpin-Helix base-excision DNA repair enzymes (C-terminal)"/>
    <property type="match status" value="1"/>
</dbReference>
<dbReference type="InterPro" id="IPR003265">
    <property type="entry name" value="HhH-GPD_domain"/>
</dbReference>
<feature type="region of interest" description="Disordered" evidence="9">
    <location>
        <begin position="421"/>
        <end position="447"/>
    </location>
</feature>
<comment type="function">
    <text evidence="8">Bifunctional DNA N-glycosylase with associated apurinic/apyrimidinic (AP) lyase function that catalyzes the first step in base excision repair (BER), the primary repair pathway for the repair of oxidative DNA damage. The DNA N-glycosylase activity releases the damaged DNA base from DNA by cleaving the N-glycosidic bond, leaving an AP site. The AP lyase activity cleaves the phosphodiester bond 3' to the AP site by a beta-elimination. Primarily recognizes and repairs oxidative base damage of pyrimidines.</text>
</comment>
<dbReference type="SMART" id="SM00478">
    <property type="entry name" value="ENDO3c"/>
    <property type="match status" value="1"/>
</dbReference>
<evidence type="ECO:0000313" key="11">
    <source>
        <dbReference type="EMBL" id="RDL39217.1"/>
    </source>
</evidence>
<dbReference type="Pfam" id="PF00730">
    <property type="entry name" value="HhH-GPD"/>
    <property type="match status" value="1"/>
</dbReference>
<comment type="caution">
    <text evidence="8">Lacks conserved residue(s) required for the propagation of feature annotation.</text>
</comment>
<evidence type="ECO:0000256" key="2">
    <source>
        <dbReference type="ARBA" id="ARBA00022763"/>
    </source>
</evidence>
<dbReference type="GO" id="GO:0005739">
    <property type="term" value="C:mitochondrion"/>
    <property type="evidence" value="ECO:0007669"/>
    <property type="project" value="UniProtKB-SubCell"/>
</dbReference>
<evidence type="ECO:0000256" key="9">
    <source>
        <dbReference type="SAM" id="MobiDB-lite"/>
    </source>
</evidence>
<dbReference type="InterPro" id="IPR023170">
    <property type="entry name" value="HhH_base_excis_C"/>
</dbReference>
<evidence type="ECO:0000256" key="1">
    <source>
        <dbReference type="ARBA" id="ARBA00008343"/>
    </source>
</evidence>
<keyword evidence="2 8" id="KW-0227">DNA damage</keyword>
<dbReference type="GO" id="GO:0140078">
    <property type="term" value="F:class I DNA-(apurinic or apyrimidinic site) endonuclease activity"/>
    <property type="evidence" value="ECO:0007669"/>
    <property type="project" value="UniProtKB-EC"/>
</dbReference>
<dbReference type="InterPro" id="IPR030841">
    <property type="entry name" value="NTH1"/>
</dbReference>
<dbReference type="PANTHER" id="PTHR43286:SF1">
    <property type="entry name" value="ENDONUCLEASE III-LIKE PROTEIN 1"/>
    <property type="match status" value="1"/>
</dbReference>
<keyword evidence="4 8" id="KW-0234">DNA repair</keyword>
<evidence type="ECO:0000256" key="8">
    <source>
        <dbReference type="HAMAP-Rule" id="MF_03183"/>
    </source>
</evidence>
<dbReference type="GO" id="GO:0003677">
    <property type="term" value="F:DNA binding"/>
    <property type="evidence" value="ECO:0007669"/>
    <property type="project" value="UniProtKB-UniRule"/>
</dbReference>
<dbReference type="InterPro" id="IPR004036">
    <property type="entry name" value="Endonuclease-III-like_CS2"/>
</dbReference>
<keyword evidence="3 8" id="KW-0378">Hydrolase</keyword>
<keyword evidence="11" id="KW-0540">Nuclease</keyword>
<dbReference type="EMBL" id="NPIC01000002">
    <property type="protein sequence ID" value="RDL39217.1"/>
    <property type="molecule type" value="Genomic_DNA"/>
</dbReference>
<dbReference type="GO" id="GO:0000703">
    <property type="term" value="F:oxidized pyrimidine nucleobase lesion DNA N-glycosylase activity"/>
    <property type="evidence" value="ECO:0007669"/>
    <property type="project" value="UniProtKB-UniRule"/>
</dbReference>
<evidence type="ECO:0000256" key="4">
    <source>
        <dbReference type="ARBA" id="ARBA00023204"/>
    </source>
</evidence>
<dbReference type="FunFam" id="1.10.340.30:FF:000014">
    <property type="entry name" value="Endonuclease III homolog"/>
    <property type="match status" value="1"/>
</dbReference>
<gene>
    <name evidence="8" type="primary">NTH1</name>
    <name evidence="11" type="ORF">BP5553_03557</name>
</gene>
<keyword evidence="8" id="KW-0496">Mitochondrion</keyword>
<feature type="domain" description="HhH-GPD" evidence="10">
    <location>
        <begin position="173"/>
        <end position="331"/>
    </location>
</feature>
<dbReference type="PANTHER" id="PTHR43286">
    <property type="entry name" value="ENDONUCLEASE III-LIKE PROTEIN 1"/>
    <property type="match status" value="1"/>
</dbReference>
<dbReference type="CDD" id="cd00056">
    <property type="entry name" value="ENDO3c"/>
    <property type="match status" value="1"/>
</dbReference>
<organism evidence="11 12">
    <name type="scientific">Venustampulla echinocandica</name>
    <dbReference type="NCBI Taxonomy" id="2656787"/>
    <lineage>
        <taxon>Eukaryota</taxon>
        <taxon>Fungi</taxon>
        <taxon>Dikarya</taxon>
        <taxon>Ascomycota</taxon>
        <taxon>Pezizomycotina</taxon>
        <taxon>Leotiomycetes</taxon>
        <taxon>Helotiales</taxon>
        <taxon>Pleuroascaceae</taxon>
        <taxon>Venustampulla</taxon>
    </lineage>
</organism>
<reference evidence="11 12" key="1">
    <citation type="journal article" date="2018" name="IMA Fungus">
        <title>IMA Genome-F 9: Draft genome sequence of Annulohypoxylon stygium, Aspergillus mulundensis, Berkeleyomyces basicola (syn. Thielaviopsis basicola), Ceratocystis smalleyi, two Cercospora beticola strains, Coleophoma cylindrospora, Fusarium fracticaudum, Phialophora cf. hyalina, and Morchella septimelata.</title>
        <authorList>
            <person name="Wingfield B.D."/>
            <person name="Bills G.F."/>
            <person name="Dong Y."/>
            <person name="Huang W."/>
            <person name="Nel W.J."/>
            <person name="Swalarsk-Parry B.S."/>
            <person name="Vaghefi N."/>
            <person name="Wilken P.M."/>
            <person name="An Z."/>
            <person name="de Beer Z.W."/>
            <person name="De Vos L."/>
            <person name="Chen L."/>
            <person name="Duong T.A."/>
            <person name="Gao Y."/>
            <person name="Hammerbacher A."/>
            <person name="Kikkert J.R."/>
            <person name="Li Y."/>
            <person name="Li H."/>
            <person name="Li K."/>
            <person name="Li Q."/>
            <person name="Liu X."/>
            <person name="Ma X."/>
            <person name="Naidoo K."/>
            <person name="Pethybridge S.J."/>
            <person name="Sun J."/>
            <person name="Steenkamp E.T."/>
            <person name="van der Nest M.A."/>
            <person name="van Wyk S."/>
            <person name="Wingfield M.J."/>
            <person name="Xiong C."/>
            <person name="Yue Q."/>
            <person name="Zhang X."/>
        </authorList>
    </citation>
    <scope>NUCLEOTIDE SEQUENCE [LARGE SCALE GENOMIC DNA]</scope>
    <source>
        <strain evidence="11 12">BP 5553</strain>
    </source>
</reference>
<evidence type="ECO:0000256" key="3">
    <source>
        <dbReference type="ARBA" id="ARBA00022801"/>
    </source>
</evidence>
<dbReference type="PROSITE" id="PS01155">
    <property type="entry name" value="ENDONUCLEASE_III_2"/>
    <property type="match status" value="1"/>
</dbReference>